<protein>
    <submittedName>
        <fullName evidence="2">Anti-anti-sigma factor</fullName>
    </submittedName>
</protein>
<feature type="domain" description="STAS" evidence="1">
    <location>
        <begin position="51"/>
        <end position="153"/>
    </location>
</feature>
<evidence type="ECO:0000313" key="2">
    <source>
        <dbReference type="EMBL" id="RKQ92188.1"/>
    </source>
</evidence>
<dbReference type="EMBL" id="RBIL01000001">
    <property type="protein sequence ID" value="RKQ92188.1"/>
    <property type="molecule type" value="Genomic_DNA"/>
</dbReference>
<name>A0A660LB09_9ACTN</name>
<organism evidence="2 3">
    <name type="scientific">Solirubrobacter pauli</name>
    <dbReference type="NCBI Taxonomy" id="166793"/>
    <lineage>
        <taxon>Bacteria</taxon>
        <taxon>Bacillati</taxon>
        <taxon>Actinomycetota</taxon>
        <taxon>Thermoleophilia</taxon>
        <taxon>Solirubrobacterales</taxon>
        <taxon>Solirubrobacteraceae</taxon>
        <taxon>Solirubrobacter</taxon>
    </lineage>
</organism>
<evidence type="ECO:0000259" key="1">
    <source>
        <dbReference type="PROSITE" id="PS50801"/>
    </source>
</evidence>
<dbReference type="InterPro" id="IPR036513">
    <property type="entry name" value="STAS_dom_sf"/>
</dbReference>
<comment type="caution">
    <text evidence="2">The sequence shown here is derived from an EMBL/GenBank/DDBJ whole genome shotgun (WGS) entry which is preliminary data.</text>
</comment>
<sequence>MEGGVESVVRALSPAATARYRNSVAGRRLVRPRRPPHRNERCPLSGEHPVLTVVEVREPGRIRVRLLGELDLAGAPVVSECLRRHRERGDAVLVDLDELQFMDMSGLRVLLAAAEVASSDGWTLAVTPGSLPVRRLIGLVHLDGRPPFDGSST</sequence>
<dbReference type="Proteomes" id="UP000278962">
    <property type="component" value="Unassembled WGS sequence"/>
</dbReference>
<gene>
    <name evidence="2" type="ORF">C8N24_2028</name>
</gene>
<dbReference type="CDD" id="cd07043">
    <property type="entry name" value="STAS_anti-anti-sigma_factors"/>
    <property type="match status" value="1"/>
</dbReference>
<dbReference type="OrthoDB" id="3543364at2"/>
<keyword evidence="3" id="KW-1185">Reference proteome</keyword>
<dbReference type="SUPFAM" id="SSF52091">
    <property type="entry name" value="SpoIIaa-like"/>
    <property type="match status" value="1"/>
</dbReference>
<proteinExistence type="predicted"/>
<dbReference type="InterPro" id="IPR058548">
    <property type="entry name" value="MlaB-like_STAS"/>
</dbReference>
<dbReference type="PROSITE" id="PS50801">
    <property type="entry name" value="STAS"/>
    <property type="match status" value="1"/>
</dbReference>
<reference evidence="2 3" key="1">
    <citation type="submission" date="2018-10" db="EMBL/GenBank/DDBJ databases">
        <title>Genomic Encyclopedia of Archaeal and Bacterial Type Strains, Phase II (KMG-II): from individual species to whole genera.</title>
        <authorList>
            <person name="Goeker M."/>
        </authorList>
    </citation>
    <scope>NUCLEOTIDE SEQUENCE [LARGE SCALE GENOMIC DNA]</scope>
    <source>
        <strain evidence="2 3">DSM 14954</strain>
    </source>
</reference>
<dbReference type="AlphaFoldDB" id="A0A660LB09"/>
<dbReference type="Pfam" id="PF13466">
    <property type="entry name" value="STAS_2"/>
    <property type="match status" value="1"/>
</dbReference>
<dbReference type="InterPro" id="IPR002645">
    <property type="entry name" value="STAS_dom"/>
</dbReference>
<evidence type="ECO:0000313" key="3">
    <source>
        <dbReference type="Proteomes" id="UP000278962"/>
    </source>
</evidence>
<dbReference type="Gene3D" id="3.30.750.24">
    <property type="entry name" value="STAS domain"/>
    <property type="match status" value="1"/>
</dbReference>
<accession>A0A660LB09</accession>